<dbReference type="PANTHER" id="PTHR14052">
    <property type="entry name" value="ORIGIN RECOGNITION COMPLEX SUBUNIT 2"/>
    <property type="match status" value="1"/>
</dbReference>
<comment type="subunit">
    <text evidence="5">Component of the origin recognition complex (ORC).</text>
</comment>
<reference evidence="9" key="1">
    <citation type="journal article" date="2020" name="Stud. Mycol.">
        <title>101 Dothideomycetes genomes: a test case for predicting lifestyles and emergence of pathogens.</title>
        <authorList>
            <person name="Haridas S."/>
            <person name="Albert R."/>
            <person name="Binder M."/>
            <person name="Bloem J."/>
            <person name="Labutti K."/>
            <person name="Salamov A."/>
            <person name="Andreopoulos B."/>
            <person name="Baker S."/>
            <person name="Barry K."/>
            <person name="Bills G."/>
            <person name="Bluhm B."/>
            <person name="Cannon C."/>
            <person name="Castanera R."/>
            <person name="Culley D."/>
            <person name="Daum C."/>
            <person name="Ezra D."/>
            <person name="Gonzalez J."/>
            <person name="Henrissat B."/>
            <person name="Kuo A."/>
            <person name="Liang C."/>
            <person name="Lipzen A."/>
            <person name="Lutzoni F."/>
            <person name="Magnuson J."/>
            <person name="Mondo S."/>
            <person name="Nolan M."/>
            <person name="Ohm R."/>
            <person name="Pangilinan J."/>
            <person name="Park H.-J."/>
            <person name="Ramirez L."/>
            <person name="Alfaro M."/>
            <person name="Sun H."/>
            <person name="Tritt A."/>
            <person name="Yoshinaga Y."/>
            <person name="Zwiers L.-H."/>
            <person name="Turgeon B."/>
            <person name="Goodwin S."/>
            <person name="Spatafora J."/>
            <person name="Crous P."/>
            <person name="Grigoriev I."/>
        </authorList>
    </citation>
    <scope>NUCLEOTIDE SEQUENCE</scope>
    <source>
        <strain evidence="9">CBS 133067</strain>
    </source>
</reference>
<gene>
    <name evidence="9" type="ORF">NA57DRAFT_47562</name>
</gene>
<evidence type="ECO:0000313" key="9">
    <source>
        <dbReference type="EMBL" id="KAF2094012.1"/>
    </source>
</evidence>
<keyword evidence="10" id="KW-1185">Reference proteome</keyword>
<evidence type="ECO:0000259" key="7">
    <source>
        <dbReference type="Pfam" id="PF04084"/>
    </source>
</evidence>
<feature type="compositionally biased region" description="Basic and acidic residues" evidence="6">
    <location>
        <begin position="1"/>
        <end position="15"/>
    </location>
</feature>
<evidence type="ECO:0000256" key="1">
    <source>
        <dbReference type="ARBA" id="ARBA00004123"/>
    </source>
</evidence>
<comment type="subcellular location">
    <subcellularLocation>
        <location evidence="1 5">Nucleus</location>
    </subcellularLocation>
</comment>
<dbReference type="GO" id="GO:0005664">
    <property type="term" value="C:nuclear origin of replication recognition complex"/>
    <property type="evidence" value="ECO:0007669"/>
    <property type="project" value="UniProtKB-UniRule"/>
</dbReference>
<comment type="similarity">
    <text evidence="2 5">Belongs to the ORC2 family.</text>
</comment>
<protein>
    <recommendedName>
        <fullName evidence="5">Origin recognition complex subunit 2</fullName>
    </recommendedName>
</protein>
<evidence type="ECO:0000256" key="3">
    <source>
        <dbReference type="ARBA" id="ARBA00022705"/>
    </source>
</evidence>
<feature type="domain" description="Origin recognition complex subunit 2 RecA-like" evidence="7">
    <location>
        <begin position="238"/>
        <end position="420"/>
    </location>
</feature>
<feature type="compositionally biased region" description="Acidic residues" evidence="6">
    <location>
        <begin position="125"/>
        <end position="134"/>
    </location>
</feature>
<feature type="domain" description="Origin recognition complex subunit 2 winged-helix" evidence="8">
    <location>
        <begin position="517"/>
        <end position="575"/>
    </location>
</feature>
<feature type="region of interest" description="Disordered" evidence="6">
    <location>
        <begin position="1"/>
        <end position="210"/>
    </location>
</feature>
<evidence type="ECO:0000259" key="8">
    <source>
        <dbReference type="Pfam" id="PF24882"/>
    </source>
</evidence>
<dbReference type="InterPro" id="IPR056773">
    <property type="entry name" value="WHD_ORC2"/>
</dbReference>
<feature type="compositionally biased region" description="Basic residues" evidence="6">
    <location>
        <begin position="169"/>
        <end position="183"/>
    </location>
</feature>
<organism evidence="9 10">
    <name type="scientific">Rhizodiscina lignyota</name>
    <dbReference type="NCBI Taxonomy" id="1504668"/>
    <lineage>
        <taxon>Eukaryota</taxon>
        <taxon>Fungi</taxon>
        <taxon>Dikarya</taxon>
        <taxon>Ascomycota</taxon>
        <taxon>Pezizomycotina</taxon>
        <taxon>Dothideomycetes</taxon>
        <taxon>Pleosporomycetidae</taxon>
        <taxon>Aulographales</taxon>
        <taxon>Rhizodiscinaceae</taxon>
        <taxon>Rhizodiscina</taxon>
    </lineage>
</organism>
<dbReference type="AlphaFoldDB" id="A0A9P4I6E0"/>
<evidence type="ECO:0000313" key="10">
    <source>
        <dbReference type="Proteomes" id="UP000799772"/>
    </source>
</evidence>
<dbReference type="InterPro" id="IPR056772">
    <property type="entry name" value="RecA-like_ORC2"/>
</dbReference>
<evidence type="ECO:0000256" key="6">
    <source>
        <dbReference type="SAM" id="MobiDB-lite"/>
    </source>
</evidence>
<name>A0A9P4I6E0_9PEZI</name>
<dbReference type="GO" id="GO:0003688">
    <property type="term" value="F:DNA replication origin binding"/>
    <property type="evidence" value="ECO:0007669"/>
    <property type="project" value="UniProtKB-UniRule"/>
</dbReference>
<dbReference type="EMBL" id="ML978136">
    <property type="protein sequence ID" value="KAF2094012.1"/>
    <property type="molecule type" value="Genomic_DNA"/>
</dbReference>
<evidence type="ECO:0000256" key="5">
    <source>
        <dbReference type="RuleBase" id="RU368084"/>
    </source>
</evidence>
<sequence>MKRKRAGNDAKETPTKRTRAAAADDLLDEEQEQDEIAIQTPSRRNRSAKPPTISTPTKSILNGRPKAPTSTAATPQSKRKVLFETPSKQQEELEDEATPTTTRNADRSARRKSSRRLIERTLAEDGSEDDVSEDDLAREILNEDDEEEDDEEEELVDEETQAETGTPSKPRRGRPNARRRKRSPTPPENLPPHEQYFWHNKPGGTKTSDNKLPSDALLNHDEYFQRMLGYVEPHQKELDHLLSLHARSYEQWIFELECDFNICLYGYGSKRQLLTDFASYVHSTQDDPPKIIITNGYAPGITIRDILNTIAGVLLPKHLQLPTQPQALLDIIHEALSAPVALSSSKKRAHSNQTARTTRILLLINSIDSSSLRRPTVQSLLASLSSHPQISLLATADTLNFPLLWDTSLRSTFRFLFHDCTTFVPYTAEIEVVESVNELLGRSSRRIGGKDGVAFVLRSLPANARALFRVLVAEQVAAAAEGDDFGGEEGQAGAGADMDEDRLAPSSSRRPLDAGVASEGVEYRLLYRKAHEELICTNENGFRTLLKEFFDHQMVESRRDTLGSERLVVPFRKEELEGLLEELVD</sequence>
<accession>A0A9P4I6E0</accession>
<feature type="compositionally biased region" description="Acidic residues" evidence="6">
    <location>
        <begin position="25"/>
        <end position="35"/>
    </location>
</feature>
<dbReference type="InterPro" id="IPR007220">
    <property type="entry name" value="ORC2"/>
</dbReference>
<feature type="compositionally biased region" description="Acidic residues" evidence="6">
    <location>
        <begin position="142"/>
        <end position="161"/>
    </location>
</feature>
<dbReference type="Pfam" id="PF04084">
    <property type="entry name" value="RecA-like_ORC2"/>
    <property type="match status" value="1"/>
</dbReference>
<dbReference type="Pfam" id="PF24882">
    <property type="entry name" value="WHD_ORC2"/>
    <property type="match status" value="1"/>
</dbReference>
<dbReference type="Proteomes" id="UP000799772">
    <property type="component" value="Unassembled WGS sequence"/>
</dbReference>
<dbReference type="GO" id="GO:0006260">
    <property type="term" value="P:DNA replication"/>
    <property type="evidence" value="ECO:0007669"/>
    <property type="project" value="UniProtKB-UniRule"/>
</dbReference>
<comment type="caution">
    <text evidence="9">The sequence shown here is derived from an EMBL/GenBank/DDBJ whole genome shotgun (WGS) entry which is preliminary data.</text>
</comment>
<dbReference type="OrthoDB" id="346673at2759"/>
<feature type="region of interest" description="Disordered" evidence="6">
    <location>
        <begin position="483"/>
        <end position="513"/>
    </location>
</feature>
<comment type="function">
    <text evidence="5">Component of the origin recognition complex (ORC) that binds origins of replication. DNA-binding is ATP-dependent. ORC is required to assemble the pre-replication complex necessary to initiate DNA replication.</text>
</comment>
<dbReference type="PANTHER" id="PTHR14052:SF0">
    <property type="entry name" value="ORIGIN RECOGNITION COMPLEX SUBUNIT 2"/>
    <property type="match status" value="1"/>
</dbReference>
<evidence type="ECO:0000256" key="4">
    <source>
        <dbReference type="ARBA" id="ARBA00023242"/>
    </source>
</evidence>
<proteinExistence type="inferred from homology"/>
<evidence type="ECO:0000256" key="2">
    <source>
        <dbReference type="ARBA" id="ARBA00007421"/>
    </source>
</evidence>
<keyword evidence="3 5" id="KW-0235">DNA replication</keyword>
<keyword evidence="4 5" id="KW-0539">Nucleus</keyword>